<proteinExistence type="predicted"/>
<name>A0AB39JD22_9BACT</name>
<evidence type="ECO:0000313" key="2">
    <source>
        <dbReference type="EMBL" id="XDN89648.1"/>
    </source>
</evidence>
<organism evidence="2">
    <name type="scientific">Candidatus Nanosynbacter sp. TM7-074</name>
    <dbReference type="NCBI Taxonomy" id="3158573"/>
    <lineage>
        <taxon>Bacteria</taxon>
        <taxon>Candidatus Saccharimonadota</taxon>
        <taxon>Candidatus Saccharimonadia</taxon>
        <taxon>Candidatus Nanosynbacterales</taxon>
        <taxon>Candidatus Nanosynbacteraceae</taxon>
        <taxon>Candidatus Nanosynbacter</taxon>
    </lineage>
</organism>
<dbReference type="EMBL" id="CP158487">
    <property type="protein sequence ID" value="XDN89648.1"/>
    <property type="molecule type" value="Genomic_DNA"/>
</dbReference>
<feature type="transmembrane region" description="Helical" evidence="1">
    <location>
        <begin position="12"/>
        <end position="33"/>
    </location>
</feature>
<sequence length="272" mass="30355">MQHSKENGFTITELVLVMVIIAMVVGVFGQMLVSSNQSASISRARVDINRNLHNSMDAIETDVRQAVRFKASGYDGYDTFAVDRSFSGAGHSWSYMNTPYVNGTNRVLILLQYATTMGHGADSRQIVYLRTPVGDCAANKTQQPKYKKIIIYFLNNGELHRRTIYNDMIDPYGHPYSGSAGNYFCMNNAEANKFKDRAMKVHQDSILATGVSEFEVEYYEGKTKIPGQHDVGQSYPGILDSADNVVVTLKLQSPSKQISESQTLTIRKINNL</sequence>
<protein>
    <submittedName>
        <fullName evidence="2">Prepilin-type N-terminal cleavage/methylation domain-containing protein</fullName>
    </submittedName>
</protein>
<keyword evidence="1" id="KW-0472">Membrane</keyword>
<dbReference type="SUPFAM" id="SSF54523">
    <property type="entry name" value="Pili subunits"/>
    <property type="match status" value="1"/>
</dbReference>
<keyword evidence="1" id="KW-1133">Transmembrane helix</keyword>
<dbReference type="InterPro" id="IPR045584">
    <property type="entry name" value="Pilin-like"/>
</dbReference>
<dbReference type="InterPro" id="IPR012902">
    <property type="entry name" value="N_methyl_site"/>
</dbReference>
<dbReference type="Pfam" id="PF07963">
    <property type="entry name" value="N_methyl"/>
    <property type="match status" value="1"/>
</dbReference>
<reference evidence="2" key="1">
    <citation type="submission" date="2024-06" db="EMBL/GenBank/DDBJ databases">
        <authorList>
            <person name="Atkinson C."/>
            <person name="McLean J."/>
            <person name="Gallagher L."/>
            <person name="Bor B."/>
            <person name="Mougous J."/>
        </authorList>
    </citation>
    <scope>NUCLEOTIDE SEQUENCE</scope>
    <source>
        <strain evidence="2">TM7-074</strain>
    </source>
</reference>
<keyword evidence="1" id="KW-0812">Transmembrane</keyword>
<accession>A0AB39JD22</accession>
<gene>
    <name evidence="2" type="ORF">TM074_03000</name>
</gene>
<dbReference type="RefSeq" id="WP_369000224.1">
    <property type="nucleotide sequence ID" value="NZ_CP158487.1"/>
</dbReference>
<dbReference type="AlphaFoldDB" id="A0AB39JD22"/>
<evidence type="ECO:0000256" key="1">
    <source>
        <dbReference type="SAM" id="Phobius"/>
    </source>
</evidence>